<protein>
    <submittedName>
        <fullName evidence="1">Uncharacterized protein</fullName>
    </submittedName>
</protein>
<reference evidence="1 2" key="2">
    <citation type="submission" date="2009-02" db="EMBL/GenBank/DDBJ databases">
        <authorList>
            <person name="Fulton L."/>
            <person name="Clifton S."/>
            <person name="Fulton B."/>
            <person name="Xu J."/>
            <person name="Minx P."/>
            <person name="Pepin K.H."/>
            <person name="Johnson M."/>
            <person name="Bhonagiri V."/>
            <person name="Nash W.E."/>
            <person name="Mardis E.R."/>
            <person name="Wilson R.K."/>
        </authorList>
    </citation>
    <scope>NUCLEOTIDE SEQUENCE [LARGE SCALE GENOMIC DNA]</scope>
    <source>
        <strain evidence="1 2">DSM 20438</strain>
    </source>
</reference>
<sequence length="44" mass="4975">MHIVDFEYLLRLALHACTKRRGSDGPSPFALTGLCRVADVHMIY</sequence>
<proteinExistence type="predicted"/>
<organism evidence="1 2">
    <name type="scientific">Bifidobacterium pseudocatenulatum DSM 20438 = JCM 1200 = LMG 10505</name>
    <dbReference type="NCBI Taxonomy" id="547043"/>
    <lineage>
        <taxon>Bacteria</taxon>
        <taxon>Bacillati</taxon>
        <taxon>Actinomycetota</taxon>
        <taxon>Actinomycetes</taxon>
        <taxon>Bifidobacteriales</taxon>
        <taxon>Bifidobacteriaceae</taxon>
        <taxon>Bifidobacterium</taxon>
    </lineage>
</organism>
<accession>C0BSL4</accession>
<name>C0BSL4_BIFPS</name>
<gene>
    <name evidence="1" type="ORF">BIFPSEUDO_03133</name>
</gene>
<dbReference type="AlphaFoldDB" id="C0BSL4"/>
<evidence type="ECO:0000313" key="2">
    <source>
        <dbReference type="Proteomes" id="UP000003875"/>
    </source>
</evidence>
<comment type="caution">
    <text evidence="1">The sequence shown here is derived from an EMBL/GenBank/DDBJ whole genome shotgun (WGS) entry which is preliminary data.</text>
</comment>
<evidence type="ECO:0000313" key="1">
    <source>
        <dbReference type="EMBL" id="EEG71164.1"/>
    </source>
</evidence>
<dbReference type="Proteomes" id="UP000003875">
    <property type="component" value="Unassembled WGS sequence"/>
</dbReference>
<dbReference type="EMBL" id="ABXX02000002">
    <property type="protein sequence ID" value="EEG71164.1"/>
    <property type="molecule type" value="Genomic_DNA"/>
</dbReference>
<reference evidence="1 2" key="1">
    <citation type="submission" date="2009-02" db="EMBL/GenBank/DDBJ databases">
        <title>Draft genome sequence of Bifidobacterium pseudocatenulatum (DSM 20438).</title>
        <authorList>
            <person name="Sudarsanam P."/>
            <person name="Ley R."/>
            <person name="Guruge J."/>
            <person name="Turnbaugh P.J."/>
            <person name="Mahowald M."/>
            <person name="Liep D."/>
            <person name="Gordon J."/>
        </authorList>
    </citation>
    <scope>NUCLEOTIDE SEQUENCE [LARGE SCALE GENOMIC DNA]</scope>
    <source>
        <strain evidence="1 2">DSM 20438</strain>
    </source>
</reference>